<organism evidence="1 2">
    <name type="scientific">Nonomuraea polychroma</name>
    <dbReference type="NCBI Taxonomy" id="46176"/>
    <lineage>
        <taxon>Bacteria</taxon>
        <taxon>Bacillati</taxon>
        <taxon>Actinomycetota</taxon>
        <taxon>Actinomycetes</taxon>
        <taxon>Streptosporangiales</taxon>
        <taxon>Streptosporangiaceae</taxon>
        <taxon>Nonomuraea</taxon>
    </lineage>
</organism>
<accession>A0A438MQ62</accession>
<evidence type="ECO:0000313" key="1">
    <source>
        <dbReference type="EMBL" id="RVX48008.1"/>
    </source>
</evidence>
<reference evidence="1 2" key="1">
    <citation type="submission" date="2019-01" db="EMBL/GenBank/DDBJ databases">
        <title>Sequencing the genomes of 1000 actinobacteria strains.</title>
        <authorList>
            <person name="Klenk H.-P."/>
        </authorList>
    </citation>
    <scope>NUCLEOTIDE SEQUENCE [LARGE SCALE GENOMIC DNA]</scope>
    <source>
        <strain evidence="1 2">DSM 43925</strain>
    </source>
</reference>
<evidence type="ECO:0000313" key="2">
    <source>
        <dbReference type="Proteomes" id="UP000284824"/>
    </source>
</evidence>
<keyword evidence="2" id="KW-1185">Reference proteome</keyword>
<comment type="caution">
    <text evidence="1">The sequence shown here is derived from an EMBL/GenBank/DDBJ whole genome shotgun (WGS) entry which is preliminary data.</text>
</comment>
<gene>
    <name evidence="1" type="ORF">EDD27_10961</name>
</gene>
<name>A0A438MQ62_9ACTN</name>
<dbReference type="EMBL" id="SAUN01000001">
    <property type="protein sequence ID" value="RVX48008.1"/>
    <property type="molecule type" value="Genomic_DNA"/>
</dbReference>
<proteinExistence type="predicted"/>
<sequence>MLFLKPLRVWRPTPIATDTQAAAARVSGMKTKKMILTAALAATAVVACVHAAQAADSHGGGDRRVLAESGEYDIKDVPS</sequence>
<dbReference type="Proteomes" id="UP000284824">
    <property type="component" value="Unassembled WGS sequence"/>
</dbReference>
<dbReference type="AlphaFoldDB" id="A0A438MQ62"/>
<protein>
    <submittedName>
        <fullName evidence="1">Uncharacterized protein</fullName>
    </submittedName>
</protein>